<gene>
    <name evidence="1" type="ORF">E5990_07165</name>
</gene>
<protein>
    <submittedName>
        <fullName evidence="1">Phosphatase</fullName>
    </submittedName>
</protein>
<evidence type="ECO:0000313" key="2">
    <source>
        <dbReference type="Proteomes" id="UP000305401"/>
    </source>
</evidence>
<evidence type="ECO:0000313" key="1">
    <source>
        <dbReference type="EMBL" id="THG49026.1"/>
    </source>
</evidence>
<proteinExistence type="predicted"/>
<sequence>MKPVLDLHTHTIMSGHAFSTLQEMVCAARDKGLEYLGISDHGPAVPGACDPIYFRNLYVVPREIDGVKLLMGAELNILDYSGTLDLDSEYCCRLDYVIAGLHRVCYKAGSKRQNTDAILGAMHNARVNIISHPVDGTGDVFIEELVGRSAQTGTLLEVNNSSLHPVRNKSVAVENNLHLLRLCRQKQLPVILGSDAHISYSVADYSYLGSLLKETDFPDELIVNYYPAIFEQFTGVRLDTAHNR</sequence>
<accession>A0AC61S4V7</accession>
<reference evidence="1" key="1">
    <citation type="submission" date="2019-04" db="EMBL/GenBank/DDBJ databases">
        <title>Microbes associate with the intestines of laboratory mice.</title>
        <authorList>
            <person name="Navarre W."/>
            <person name="Wong E."/>
            <person name="Huang K.C."/>
            <person name="Tropini C."/>
            <person name="Ng K."/>
            <person name="Yu B."/>
        </authorList>
    </citation>
    <scope>NUCLEOTIDE SEQUENCE</scope>
    <source>
        <strain evidence="1">NM86_A22</strain>
    </source>
</reference>
<comment type="caution">
    <text evidence="1">The sequence shown here is derived from an EMBL/GenBank/DDBJ whole genome shotgun (WGS) entry which is preliminary data.</text>
</comment>
<organism evidence="1 2">
    <name type="scientific">Muribaculum caecicola</name>
    <dbReference type="NCBI Taxonomy" id="3038144"/>
    <lineage>
        <taxon>Bacteria</taxon>
        <taxon>Pseudomonadati</taxon>
        <taxon>Bacteroidota</taxon>
        <taxon>Bacteroidia</taxon>
        <taxon>Bacteroidales</taxon>
        <taxon>Muribaculaceae</taxon>
        <taxon>Muribaculum</taxon>
    </lineage>
</organism>
<dbReference type="Proteomes" id="UP000305401">
    <property type="component" value="Unassembled WGS sequence"/>
</dbReference>
<name>A0AC61S4V7_9BACT</name>
<keyword evidence="2" id="KW-1185">Reference proteome</keyword>
<dbReference type="EMBL" id="SSTG01000083">
    <property type="protein sequence ID" value="THG49026.1"/>
    <property type="molecule type" value="Genomic_DNA"/>
</dbReference>